<evidence type="ECO:0000313" key="2">
    <source>
        <dbReference type="EMBL" id="CDS82874.1"/>
    </source>
</evidence>
<sequence length="36" mass="3844">MEKYSSGSRGSPAKGLGWVTGARVRIPPSPPFKNEV</sequence>
<dbReference type="EMBL" id="LK932325">
    <property type="protein sequence ID" value="CDS82874.1"/>
    <property type="molecule type" value="Genomic_DNA"/>
</dbReference>
<gene>
    <name evidence="2" type="ORF">BN1097_120002</name>
</gene>
<feature type="compositionally biased region" description="Pro residues" evidence="1">
    <location>
        <begin position="27"/>
        <end position="36"/>
    </location>
</feature>
<proteinExistence type="predicted"/>
<feature type="region of interest" description="Disordered" evidence="1">
    <location>
        <begin position="1"/>
        <end position="36"/>
    </location>
</feature>
<protein>
    <submittedName>
        <fullName evidence="2">Uncharacterized protein</fullName>
    </submittedName>
</protein>
<dbReference type="AlphaFoldDB" id="A0A068ZVW7"/>
<name>A0A068ZVW7_CLODI</name>
<organism evidence="2">
    <name type="scientific">Clostridioides difficile</name>
    <name type="common">Peptoclostridium difficile</name>
    <dbReference type="NCBI Taxonomy" id="1496"/>
    <lineage>
        <taxon>Bacteria</taxon>
        <taxon>Bacillati</taxon>
        <taxon>Bacillota</taxon>
        <taxon>Clostridia</taxon>
        <taxon>Peptostreptococcales</taxon>
        <taxon>Peptostreptococcaceae</taxon>
        <taxon>Clostridioides</taxon>
    </lineage>
</organism>
<reference evidence="2" key="1">
    <citation type="submission" date="2014-07" db="EMBL/GenBank/DDBJ databases">
        <authorList>
            <person name="Monot Marc"/>
        </authorList>
    </citation>
    <scope>NUCLEOTIDE SEQUENCE</scope>
    <source>
        <strain evidence="2">7032994</strain>
    </source>
</reference>
<evidence type="ECO:0000256" key="1">
    <source>
        <dbReference type="SAM" id="MobiDB-lite"/>
    </source>
</evidence>
<accession>A0A068ZVW7</accession>